<comment type="caution">
    <text evidence="15">The sequence shown here is derived from an EMBL/GenBank/DDBJ whole genome shotgun (WGS) entry which is preliminary data.</text>
</comment>
<dbReference type="NCBIfam" id="NF041605">
    <property type="entry name" value="gln_syn_GlnII"/>
    <property type="match status" value="1"/>
</dbReference>
<evidence type="ECO:0000256" key="6">
    <source>
        <dbReference type="ARBA" id="ARBA00022741"/>
    </source>
</evidence>
<dbReference type="Gene3D" id="3.30.590.10">
    <property type="entry name" value="Glutamine synthetase/guanido kinase, catalytic domain"/>
    <property type="match status" value="1"/>
</dbReference>
<accession>A0ABT0K1W7</accession>
<reference evidence="15 16" key="1">
    <citation type="submission" date="2022-04" db="EMBL/GenBank/DDBJ databases">
        <title>Genome diversity in the genus Frankia.</title>
        <authorList>
            <person name="Carlos-Shanley C."/>
            <person name="Hahn D."/>
        </authorList>
    </citation>
    <scope>NUCLEOTIDE SEQUENCE [LARGE SCALE GENOMIC DNA]</scope>
    <source>
        <strain evidence="15 16">Ag45/Mut15</strain>
    </source>
</reference>
<evidence type="ECO:0000256" key="3">
    <source>
        <dbReference type="ARBA" id="ARBA00012937"/>
    </source>
</evidence>
<dbReference type="InterPro" id="IPR027302">
    <property type="entry name" value="Gln_synth_N_conserv_site"/>
</dbReference>
<evidence type="ECO:0000256" key="2">
    <source>
        <dbReference type="ARBA" id="ARBA00009897"/>
    </source>
</evidence>
<name>A0ABT0K1W7_9ACTN</name>
<keyword evidence="6 12" id="KW-0547">Nucleotide-binding</keyword>
<dbReference type="InterPro" id="IPR048091">
    <property type="entry name" value="Gln_syn_GlnII"/>
</dbReference>
<dbReference type="Gene3D" id="3.10.20.70">
    <property type="entry name" value="Glutamine synthetase, N-terminal domain"/>
    <property type="match status" value="1"/>
</dbReference>
<protein>
    <recommendedName>
        <fullName evidence="4 12">Glutamine synthetase</fullName>
        <ecNumber evidence="3 12">6.3.1.2</ecNumber>
    </recommendedName>
</protein>
<dbReference type="Pfam" id="PF03951">
    <property type="entry name" value="Gln-synt_N"/>
    <property type="match status" value="1"/>
</dbReference>
<comment type="similarity">
    <text evidence="2 10 11">Belongs to the glutamine synthetase family.</text>
</comment>
<dbReference type="Proteomes" id="UP001201873">
    <property type="component" value="Unassembled WGS sequence"/>
</dbReference>
<evidence type="ECO:0000313" key="15">
    <source>
        <dbReference type="EMBL" id="MCK9877770.1"/>
    </source>
</evidence>
<evidence type="ECO:0000256" key="1">
    <source>
        <dbReference type="ARBA" id="ARBA00003117"/>
    </source>
</evidence>
<dbReference type="PANTHER" id="PTHR20852">
    <property type="entry name" value="GLUTAMINE SYNTHETASE"/>
    <property type="match status" value="1"/>
</dbReference>
<dbReference type="InterPro" id="IPR036651">
    <property type="entry name" value="Gln_synt_N_sf"/>
</dbReference>
<evidence type="ECO:0000256" key="5">
    <source>
        <dbReference type="ARBA" id="ARBA00022598"/>
    </source>
</evidence>
<dbReference type="EMBL" id="JALKFT010000021">
    <property type="protein sequence ID" value="MCK9877770.1"/>
    <property type="molecule type" value="Genomic_DNA"/>
</dbReference>
<dbReference type="PANTHER" id="PTHR20852:SF57">
    <property type="entry name" value="GLUTAMINE SYNTHETASE 2 CYTOPLASMIC"/>
    <property type="match status" value="1"/>
</dbReference>
<dbReference type="PROSITE" id="PS00180">
    <property type="entry name" value="GLNA_1"/>
    <property type="match status" value="1"/>
</dbReference>
<keyword evidence="5 12" id="KW-0436">Ligase</keyword>
<dbReference type="InterPro" id="IPR014746">
    <property type="entry name" value="Gln_synth/guanido_kin_cat_dom"/>
</dbReference>
<evidence type="ECO:0000256" key="12">
    <source>
        <dbReference type="RuleBase" id="RU004356"/>
    </source>
</evidence>
<dbReference type="PROSITE" id="PS00181">
    <property type="entry name" value="GLNA_ATP"/>
    <property type="match status" value="1"/>
</dbReference>
<dbReference type="PROSITE" id="PS51987">
    <property type="entry name" value="GS_CATALYTIC"/>
    <property type="match status" value="1"/>
</dbReference>
<comment type="function">
    <text evidence="1">Catalyzes the ATP-dependent biosynthesis of glutamine from glutamate and ammonia.</text>
</comment>
<keyword evidence="7 12" id="KW-0067">ATP-binding</keyword>
<evidence type="ECO:0000256" key="10">
    <source>
        <dbReference type="PROSITE-ProRule" id="PRU01330"/>
    </source>
</evidence>
<evidence type="ECO:0000256" key="7">
    <source>
        <dbReference type="ARBA" id="ARBA00022840"/>
    </source>
</evidence>
<evidence type="ECO:0000256" key="9">
    <source>
        <dbReference type="ARBA" id="ARBA00049436"/>
    </source>
</evidence>
<dbReference type="InterPro" id="IPR027303">
    <property type="entry name" value="Gln_synth_gly_rich_site"/>
</dbReference>
<keyword evidence="16" id="KW-1185">Reference proteome</keyword>
<dbReference type="InterPro" id="IPR008147">
    <property type="entry name" value="Gln_synt_N"/>
</dbReference>
<dbReference type="SUPFAM" id="SSF55931">
    <property type="entry name" value="Glutamine synthetase/guanido kinase"/>
    <property type="match status" value="1"/>
</dbReference>
<dbReference type="InterPro" id="IPR050292">
    <property type="entry name" value="Glutamine_Synthetase"/>
</dbReference>
<dbReference type="SMART" id="SM01230">
    <property type="entry name" value="Gln-synt_C"/>
    <property type="match status" value="1"/>
</dbReference>
<dbReference type="Pfam" id="PF00120">
    <property type="entry name" value="Gln-synt_C"/>
    <property type="match status" value="1"/>
</dbReference>
<evidence type="ECO:0000256" key="8">
    <source>
        <dbReference type="ARBA" id="ARBA00038740"/>
    </source>
</evidence>
<evidence type="ECO:0000256" key="4">
    <source>
        <dbReference type="ARBA" id="ARBA00021364"/>
    </source>
</evidence>
<feature type="domain" description="GS catalytic" evidence="14">
    <location>
        <begin position="83"/>
        <end position="357"/>
    </location>
</feature>
<evidence type="ECO:0000259" key="13">
    <source>
        <dbReference type="PROSITE" id="PS51986"/>
    </source>
</evidence>
<comment type="subunit">
    <text evidence="8">Homooctamer and homotetramer.</text>
</comment>
<comment type="catalytic activity">
    <reaction evidence="9 12">
        <text>L-glutamate + NH4(+) + ATP = L-glutamine + ADP + phosphate + H(+)</text>
        <dbReference type="Rhea" id="RHEA:16169"/>
        <dbReference type="ChEBI" id="CHEBI:15378"/>
        <dbReference type="ChEBI" id="CHEBI:28938"/>
        <dbReference type="ChEBI" id="CHEBI:29985"/>
        <dbReference type="ChEBI" id="CHEBI:30616"/>
        <dbReference type="ChEBI" id="CHEBI:43474"/>
        <dbReference type="ChEBI" id="CHEBI:58359"/>
        <dbReference type="ChEBI" id="CHEBI:456216"/>
        <dbReference type="EC" id="6.3.1.2"/>
    </reaction>
</comment>
<evidence type="ECO:0000259" key="14">
    <source>
        <dbReference type="PROSITE" id="PS51987"/>
    </source>
</evidence>
<gene>
    <name evidence="15" type="ORF">MXD59_18655</name>
</gene>
<dbReference type="InterPro" id="IPR008146">
    <property type="entry name" value="Gln_synth_cat_dom"/>
</dbReference>
<dbReference type="EC" id="6.3.1.2" evidence="3 12"/>
<dbReference type="SUPFAM" id="SSF54368">
    <property type="entry name" value="Glutamine synthetase, N-terminal domain"/>
    <property type="match status" value="1"/>
</dbReference>
<dbReference type="RefSeq" id="WP_248825954.1">
    <property type="nucleotide sequence ID" value="NZ_JALKFT010000021.1"/>
</dbReference>
<evidence type="ECO:0000313" key="16">
    <source>
        <dbReference type="Proteomes" id="UP001201873"/>
    </source>
</evidence>
<organism evidence="15 16">
    <name type="scientific">Frankia umida</name>
    <dbReference type="NCBI Taxonomy" id="573489"/>
    <lineage>
        <taxon>Bacteria</taxon>
        <taxon>Bacillati</taxon>
        <taxon>Actinomycetota</taxon>
        <taxon>Actinomycetes</taxon>
        <taxon>Frankiales</taxon>
        <taxon>Frankiaceae</taxon>
        <taxon>Frankia</taxon>
    </lineage>
</organism>
<evidence type="ECO:0000256" key="11">
    <source>
        <dbReference type="RuleBase" id="RU000384"/>
    </source>
</evidence>
<feature type="domain" description="GS beta-grasp" evidence="13">
    <location>
        <begin position="3"/>
        <end position="82"/>
    </location>
</feature>
<sequence>MSYQAEYIWIDGTEPDPLMRSKTRIVKDGQEPDIWGFDGSSTNQAPGSNSDCVLRPVFVTPDPLRGGDNRLVLCEVELTDFTPHPTNTRAFSRSVAEKYADMSPMFGIEQEYTFFKDGRPYGWPEVGFPAPQGPYYCGVGGSKMPGREIVERHTQACLDAGLAIEGTNAEVMMGQWEFQIGVLPTPEIGDQIWLGRWLLHRISEDYGVEVSFAAKPILGDWNGAGAHTNFSTKQTMAGWDAIVTCCEALGTRVLEHVTHYGTGIQDRLTGKHETAPWNKFSWGASDRGASVRIPWAVEKAKKGWLEDRRPNANMDPYLVSALMVDTCCSALAGDKPTLFVPEQGTPTLVGVTAGASV</sequence>
<dbReference type="PROSITE" id="PS51986">
    <property type="entry name" value="GS_BETA_GRASP"/>
    <property type="match status" value="1"/>
</dbReference>
<proteinExistence type="inferred from homology"/>